<feature type="transmembrane region" description="Helical" evidence="1">
    <location>
        <begin position="120"/>
        <end position="144"/>
    </location>
</feature>
<protein>
    <recommendedName>
        <fullName evidence="4">DUF805 domain-containing protein</fullName>
    </recommendedName>
</protein>
<keyword evidence="1" id="KW-0472">Membrane</keyword>
<dbReference type="RefSeq" id="WP_004663695.1">
    <property type="nucleotide sequence ID" value="NZ_BMDV01000006.1"/>
</dbReference>
<name>A0ABP2TUR5_9GAMM</name>
<proteinExistence type="predicted"/>
<evidence type="ECO:0000313" key="2">
    <source>
        <dbReference type="EMBL" id="ENU26019.1"/>
    </source>
</evidence>
<dbReference type="GeneID" id="92836236"/>
<keyword evidence="1" id="KW-1133">Transmembrane helix</keyword>
<accession>A0ABP2TUR5</accession>
<dbReference type="Proteomes" id="UP000013190">
    <property type="component" value="Unassembled WGS sequence"/>
</dbReference>
<evidence type="ECO:0000313" key="3">
    <source>
        <dbReference type="Proteomes" id="UP000013190"/>
    </source>
</evidence>
<sequence length="153" mass="17423">MTKNYCGETLIFERWFLRSIISGVVATASIIILVWCFLMYEQIFSSQDISNGVLRGVATIIMFSPILIGCLSFIYLICYYFLPQPKKIIDISQLLRGLGLILVGYIVSFMIVLGEKSFQFELFITLIFAYVFMLVPLLLGFIAANGFEKLKRS</sequence>
<organism evidence="2 3">
    <name type="scientific">Acinetobacter modestus</name>
    <dbReference type="NCBI Taxonomy" id="1776740"/>
    <lineage>
        <taxon>Bacteria</taxon>
        <taxon>Pseudomonadati</taxon>
        <taxon>Pseudomonadota</taxon>
        <taxon>Gammaproteobacteria</taxon>
        <taxon>Moraxellales</taxon>
        <taxon>Moraxellaceae</taxon>
        <taxon>Acinetobacter</taxon>
    </lineage>
</organism>
<feature type="transmembrane region" description="Helical" evidence="1">
    <location>
        <begin position="60"/>
        <end position="82"/>
    </location>
</feature>
<gene>
    <name evidence="2" type="ORF">F992_02888</name>
</gene>
<feature type="transmembrane region" description="Helical" evidence="1">
    <location>
        <begin position="20"/>
        <end position="40"/>
    </location>
</feature>
<reference evidence="3" key="1">
    <citation type="submission" date="2013-02" db="EMBL/GenBank/DDBJ databases">
        <title>The Genome Sequence of Acinetobacter sp. NIPH 236.</title>
        <authorList>
            <consortium name="The Broad Institute Genome Sequencing Platform"/>
            <consortium name="The Broad Institute Genome Sequencing Center for Infectious Disease"/>
            <person name="Cerqueira G."/>
            <person name="Feldgarden M."/>
            <person name="Courvalin P."/>
            <person name="Perichon B."/>
            <person name="Grillot-Courvalin C."/>
            <person name="Clermont D."/>
            <person name="Rocha E."/>
            <person name="Yoon E.-J."/>
            <person name="Nemec A."/>
            <person name="Walker B."/>
            <person name="Young S.K."/>
            <person name="Zeng Q."/>
            <person name="Gargeya S."/>
            <person name="Fitzgerald M."/>
            <person name="Haas B."/>
            <person name="Abouelleil A."/>
            <person name="Alvarado L."/>
            <person name="Arachchi H.M."/>
            <person name="Berlin A.M."/>
            <person name="Chapman S.B."/>
            <person name="Dewar J."/>
            <person name="Goldberg J."/>
            <person name="Griggs A."/>
            <person name="Gujja S."/>
            <person name="Hansen M."/>
            <person name="Howarth C."/>
            <person name="Imamovic A."/>
            <person name="Larimer J."/>
            <person name="McCowan C."/>
            <person name="Murphy C."/>
            <person name="Neiman D."/>
            <person name="Pearson M."/>
            <person name="Priest M."/>
            <person name="Roberts A."/>
            <person name="Saif S."/>
            <person name="Shea T."/>
            <person name="Sisk P."/>
            <person name="Sykes S."/>
            <person name="Wortman J."/>
            <person name="Nusbaum C."/>
            <person name="Birren B."/>
        </authorList>
    </citation>
    <scope>NUCLEOTIDE SEQUENCE [LARGE SCALE GENOMIC DNA]</scope>
    <source>
        <strain evidence="3">NIPH 236</strain>
    </source>
</reference>
<keyword evidence="3" id="KW-1185">Reference proteome</keyword>
<comment type="caution">
    <text evidence="2">The sequence shown here is derived from an EMBL/GenBank/DDBJ whole genome shotgun (WGS) entry which is preliminary data.</text>
</comment>
<reference evidence="2 3" key="2">
    <citation type="journal article" date="2016" name="Int. J. Syst. Evol. Microbiol.">
        <title>Taxonomy of haemolytic and/or proteolytic strains of the genus Acinetobacter with the proposal of Acinetobacter courvalinii sp. nov. (genomic species 14 sensu Bouvet &amp; Jeanjean), Acinetobacter dispersus sp. nov. (genomic species 17), Acinetobacter modestus sp. nov., Acinetobacter proteolyticus sp. nov. and Acinetobacter vivianii sp. nov.</title>
        <authorList>
            <person name="Nemec A."/>
            <person name="Radolfova-Krizova L."/>
            <person name="Maixnerova M."/>
            <person name="Vrestiakova E."/>
            <person name="Jezek P."/>
            <person name="Sedo O."/>
        </authorList>
    </citation>
    <scope>NUCLEOTIDE SEQUENCE [LARGE SCALE GENOMIC DNA]</scope>
    <source>
        <strain evidence="2 3">NIPH 236</strain>
    </source>
</reference>
<keyword evidence="1" id="KW-0812">Transmembrane</keyword>
<evidence type="ECO:0000256" key="1">
    <source>
        <dbReference type="SAM" id="Phobius"/>
    </source>
</evidence>
<feature type="transmembrane region" description="Helical" evidence="1">
    <location>
        <begin position="94"/>
        <end position="114"/>
    </location>
</feature>
<dbReference type="EMBL" id="APOJ01000029">
    <property type="protein sequence ID" value="ENU26019.1"/>
    <property type="molecule type" value="Genomic_DNA"/>
</dbReference>
<evidence type="ECO:0008006" key="4">
    <source>
        <dbReference type="Google" id="ProtNLM"/>
    </source>
</evidence>